<comment type="caution">
    <text evidence="13">The sequence shown here is derived from an EMBL/GenBank/DDBJ whole genome shotgun (WGS) entry which is preliminary data.</text>
</comment>
<keyword evidence="2 10" id="KW-0132">Cell division</keyword>
<dbReference type="InterPro" id="IPR004276">
    <property type="entry name" value="GlycoTrans_28_N"/>
</dbReference>
<evidence type="ECO:0000256" key="7">
    <source>
        <dbReference type="ARBA" id="ARBA00023136"/>
    </source>
</evidence>
<accession>A0ABX0H844</accession>
<dbReference type="SUPFAM" id="SSF53756">
    <property type="entry name" value="UDP-Glycosyltransferase/glycogen phosphorylase"/>
    <property type="match status" value="1"/>
</dbReference>
<feature type="binding site" evidence="10">
    <location>
        <position position="293"/>
    </location>
    <ligand>
        <name>UDP-N-acetyl-alpha-D-glucosamine</name>
        <dbReference type="ChEBI" id="CHEBI:57705"/>
    </ligand>
</feature>
<feature type="binding site" evidence="10">
    <location>
        <begin position="267"/>
        <end position="272"/>
    </location>
    <ligand>
        <name>UDP-N-acetyl-alpha-D-glucosamine</name>
        <dbReference type="ChEBI" id="CHEBI:57705"/>
    </ligand>
</feature>
<keyword evidence="7 10" id="KW-0472">Membrane</keyword>
<dbReference type="Gene3D" id="3.40.50.2000">
    <property type="entry name" value="Glycogen Phosphorylase B"/>
    <property type="match status" value="2"/>
</dbReference>
<feature type="domain" description="Glycosyltransferase family 28 N-terminal" evidence="11">
    <location>
        <begin position="1"/>
        <end position="138"/>
    </location>
</feature>
<name>A0ABX0H844_9BACT</name>
<feature type="domain" description="Glycosyl transferase family 28 C-terminal" evidence="12">
    <location>
        <begin position="188"/>
        <end position="351"/>
    </location>
</feature>
<evidence type="ECO:0000256" key="1">
    <source>
        <dbReference type="ARBA" id="ARBA00022475"/>
    </source>
</evidence>
<keyword evidence="3 10" id="KW-0328">Glycosyltransferase</keyword>
<evidence type="ECO:0000259" key="12">
    <source>
        <dbReference type="Pfam" id="PF04101"/>
    </source>
</evidence>
<feature type="binding site" evidence="10">
    <location>
        <position position="248"/>
    </location>
    <ligand>
        <name>UDP-N-acetyl-alpha-D-glucosamine</name>
        <dbReference type="ChEBI" id="CHEBI:57705"/>
    </ligand>
</feature>
<organism evidence="13 14">
    <name type="scientific">Cyclobacterium plantarum</name>
    <dbReference type="NCBI Taxonomy" id="2716263"/>
    <lineage>
        <taxon>Bacteria</taxon>
        <taxon>Pseudomonadati</taxon>
        <taxon>Bacteroidota</taxon>
        <taxon>Cytophagia</taxon>
        <taxon>Cytophagales</taxon>
        <taxon>Cyclobacteriaceae</taxon>
        <taxon>Cyclobacterium</taxon>
    </lineage>
</organism>
<evidence type="ECO:0000313" key="13">
    <source>
        <dbReference type="EMBL" id="NHE58026.1"/>
    </source>
</evidence>
<evidence type="ECO:0000256" key="10">
    <source>
        <dbReference type="HAMAP-Rule" id="MF_00033"/>
    </source>
</evidence>
<evidence type="ECO:0000256" key="5">
    <source>
        <dbReference type="ARBA" id="ARBA00022960"/>
    </source>
</evidence>
<evidence type="ECO:0000259" key="11">
    <source>
        <dbReference type="Pfam" id="PF03033"/>
    </source>
</evidence>
<sequence>MISGGGTGGHIYPAIAIAKAWNEKYPESEVLFVGAEGKMEMQKVPEAGYRIEGLRIAGLQRRLTLDNLWFPLKVLDSLQKASKLIKNFKPHLVVGVGGYASGPVLFAAQRKKIPTLIQEQNSYAGLTNKVLAKRADAICVAYPDMDRYFPAQKIRYTGNPVRKDILDLKDKKEKAMNHFGLQPAKPVILSIGGSLGARTLNHALLGSMAQFEKNGYQVLWQTGKFYHEEVSKKVAESGLKNIHPMEFIRDMDLAYSAADLVISRSGALSVSELSLVGKPVIFIPSPNVAEDHQTKNAMAFVSQHAALLLKDSEAVADLAPTVIGLLQDPDKQQKLSNAIKLLAKPDAAKEIVNVMENLLQ</sequence>
<dbReference type="Pfam" id="PF03033">
    <property type="entry name" value="Glyco_transf_28"/>
    <property type="match status" value="1"/>
</dbReference>
<dbReference type="Proteomes" id="UP000649799">
    <property type="component" value="Unassembled WGS sequence"/>
</dbReference>
<comment type="function">
    <text evidence="10">Cell wall formation. Catalyzes the transfer of a GlcNAc subunit on undecaprenyl-pyrophosphoryl-MurNAc-pentapeptide (lipid intermediate I) to form undecaprenyl-pyrophosphoryl-MurNAc-(pentapeptide)GlcNAc (lipid intermediate II).</text>
</comment>
<dbReference type="CDD" id="cd03785">
    <property type="entry name" value="GT28_MurG"/>
    <property type="match status" value="1"/>
</dbReference>
<keyword evidence="5 10" id="KW-0133">Cell shape</keyword>
<comment type="pathway">
    <text evidence="10">Cell wall biogenesis; peptidoglycan biosynthesis.</text>
</comment>
<dbReference type="GO" id="GO:0016757">
    <property type="term" value="F:glycosyltransferase activity"/>
    <property type="evidence" value="ECO:0007669"/>
    <property type="project" value="UniProtKB-KW"/>
</dbReference>
<feature type="binding site" evidence="10">
    <location>
        <position position="194"/>
    </location>
    <ligand>
        <name>UDP-N-acetyl-alpha-D-glucosamine</name>
        <dbReference type="ChEBI" id="CHEBI:57705"/>
    </ligand>
</feature>
<dbReference type="PANTHER" id="PTHR21015">
    <property type="entry name" value="UDP-N-ACETYLGLUCOSAMINE--N-ACETYLMURAMYL-(PENTAPEPTIDE) PYROPHOSPHORYL-UNDECAPRENOL N-ACETYLGLUCOSAMINE TRANSFERASE 1"/>
    <property type="match status" value="1"/>
</dbReference>
<evidence type="ECO:0000256" key="9">
    <source>
        <dbReference type="ARBA" id="ARBA00023316"/>
    </source>
</evidence>
<feature type="binding site" evidence="10">
    <location>
        <position position="121"/>
    </location>
    <ligand>
        <name>UDP-N-acetyl-alpha-D-glucosamine</name>
        <dbReference type="ChEBI" id="CHEBI:57705"/>
    </ligand>
</feature>
<comment type="catalytic activity">
    <reaction evidence="10">
        <text>di-trans,octa-cis-undecaprenyl diphospho-N-acetyl-alpha-D-muramoyl-L-alanyl-D-glutamyl-meso-2,6-diaminopimeloyl-D-alanyl-D-alanine + UDP-N-acetyl-alpha-D-glucosamine = di-trans,octa-cis-undecaprenyl diphospho-[N-acetyl-alpha-D-glucosaminyl-(1-&gt;4)]-N-acetyl-alpha-D-muramoyl-L-alanyl-D-glutamyl-meso-2,6-diaminopimeloyl-D-alanyl-D-alanine + UDP + H(+)</text>
        <dbReference type="Rhea" id="RHEA:31227"/>
        <dbReference type="ChEBI" id="CHEBI:15378"/>
        <dbReference type="ChEBI" id="CHEBI:57705"/>
        <dbReference type="ChEBI" id="CHEBI:58223"/>
        <dbReference type="ChEBI" id="CHEBI:61387"/>
        <dbReference type="ChEBI" id="CHEBI:61388"/>
        <dbReference type="EC" id="2.4.1.227"/>
    </reaction>
</comment>
<keyword evidence="4 10" id="KW-0808">Transferase</keyword>
<dbReference type="NCBIfam" id="TIGR01133">
    <property type="entry name" value="murG"/>
    <property type="match status" value="1"/>
</dbReference>
<dbReference type="InterPro" id="IPR007235">
    <property type="entry name" value="Glyco_trans_28_C"/>
</dbReference>
<dbReference type="EMBL" id="JAANYN010000005">
    <property type="protein sequence ID" value="NHE58026.1"/>
    <property type="molecule type" value="Genomic_DNA"/>
</dbReference>
<feature type="binding site" evidence="10">
    <location>
        <begin position="7"/>
        <end position="9"/>
    </location>
    <ligand>
        <name>UDP-N-acetyl-alpha-D-glucosamine</name>
        <dbReference type="ChEBI" id="CHEBI:57705"/>
    </ligand>
</feature>
<evidence type="ECO:0000256" key="6">
    <source>
        <dbReference type="ARBA" id="ARBA00022984"/>
    </source>
</evidence>
<reference evidence="13 14" key="1">
    <citation type="submission" date="2020-03" db="EMBL/GenBank/DDBJ databases">
        <title>Cyclobacterium plantarum sp. nov., a marine bacterium isolated from a coastal-marine wetland.</title>
        <authorList>
            <person name="Sanchez-Porro C."/>
            <person name="Ventosa A."/>
            <person name="Amoozegar M."/>
        </authorList>
    </citation>
    <scope>NUCLEOTIDE SEQUENCE [LARGE SCALE GENOMIC DNA]</scope>
    <source>
        <strain evidence="13 14">GBPx2</strain>
    </source>
</reference>
<evidence type="ECO:0000256" key="2">
    <source>
        <dbReference type="ARBA" id="ARBA00022618"/>
    </source>
</evidence>
<dbReference type="PANTHER" id="PTHR21015:SF22">
    <property type="entry name" value="GLYCOSYLTRANSFERASE"/>
    <property type="match status" value="1"/>
</dbReference>
<dbReference type="Pfam" id="PF04101">
    <property type="entry name" value="Glyco_tran_28_C"/>
    <property type="match status" value="1"/>
</dbReference>
<keyword evidence="8 10" id="KW-0131">Cell cycle</keyword>
<evidence type="ECO:0000256" key="8">
    <source>
        <dbReference type="ARBA" id="ARBA00023306"/>
    </source>
</evidence>
<evidence type="ECO:0000256" key="3">
    <source>
        <dbReference type="ARBA" id="ARBA00022676"/>
    </source>
</evidence>
<gene>
    <name evidence="10 13" type="primary">murG</name>
    <name evidence="13" type="ORF">G9Q97_14520</name>
</gene>
<comment type="similarity">
    <text evidence="10">Belongs to the glycosyltransferase 28 family. MurG subfamily.</text>
</comment>
<keyword evidence="14" id="KW-1185">Reference proteome</keyword>
<feature type="binding site" evidence="10">
    <location>
        <position position="162"/>
    </location>
    <ligand>
        <name>UDP-N-acetyl-alpha-D-glucosamine</name>
        <dbReference type="ChEBI" id="CHEBI:57705"/>
    </ligand>
</feature>
<comment type="subcellular location">
    <subcellularLocation>
        <location evidence="10">Cell membrane</location>
        <topology evidence="10">Peripheral membrane protein</topology>
        <orientation evidence="10">Cytoplasmic side</orientation>
    </subcellularLocation>
</comment>
<dbReference type="InterPro" id="IPR006009">
    <property type="entry name" value="GlcNAc_MurG"/>
</dbReference>
<evidence type="ECO:0000313" key="14">
    <source>
        <dbReference type="Proteomes" id="UP000649799"/>
    </source>
</evidence>
<keyword evidence="9 10" id="KW-0961">Cell wall biogenesis/degradation</keyword>
<evidence type="ECO:0000256" key="4">
    <source>
        <dbReference type="ARBA" id="ARBA00022679"/>
    </source>
</evidence>
<dbReference type="HAMAP" id="MF_00033">
    <property type="entry name" value="MurG"/>
    <property type="match status" value="1"/>
</dbReference>
<keyword evidence="6 10" id="KW-0573">Peptidoglycan synthesis</keyword>
<keyword evidence="1 10" id="KW-1003">Cell membrane</keyword>
<proteinExistence type="inferred from homology"/>
<protein>
    <recommendedName>
        <fullName evidence="10">UDP-N-acetylglucosamine--N-acetylmuramyl-(pentapeptide) pyrophosphoryl-undecaprenol N-acetylglucosamine transferase</fullName>
        <ecNumber evidence="10">2.4.1.227</ecNumber>
    </recommendedName>
    <alternativeName>
        <fullName evidence="10">Undecaprenyl-PP-MurNAc-pentapeptide-UDPGlcNAc GlcNAc transferase</fullName>
    </alternativeName>
</protein>
<dbReference type="EC" id="2.4.1.227" evidence="10"/>